<evidence type="ECO:0000259" key="1">
    <source>
        <dbReference type="Pfam" id="PF01467"/>
    </source>
</evidence>
<proteinExistence type="predicted"/>
<dbReference type="SUPFAM" id="SSF52374">
    <property type="entry name" value="Nucleotidylyl transferase"/>
    <property type="match status" value="1"/>
</dbReference>
<dbReference type="PANTHER" id="PTHR10695:SF46">
    <property type="entry name" value="BIFUNCTIONAL COENZYME A SYNTHASE-RELATED"/>
    <property type="match status" value="1"/>
</dbReference>
<dbReference type="InterPro" id="IPR004821">
    <property type="entry name" value="Cyt_trans-like"/>
</dbReference>
<name>A0A427XH27_9TREE</name>
<dbReference type="AlphaFoldDB" id="A0A427XH27"/>
<dbReference type="PANTHER" id="PTHR10695">
    <property type="entry name" value="DEPHOSPHO-COA KINASE-RELATED"/>
    <property type="match status" value="1"/>
</dbReference>
<dbReference type="GO" id="GO:0004140">
    <property type="term" value="F:dephospho-CoA kinase activity"/>
    <property type="evidence" value="ECO:0007669"/>
    <property type="project" value="TreeGrafter"/>
</dbReference>
<evidence type="ECO:0000313" key="2">
    <source>
        <dbReference type="EMBL" id="RSH78126.1"/>
    </source>
</evidence>
<dbReference type="Proteomes" id="UP000279236">
    <property type="component" value="Unassembled WGS sequence"/>
</dbReference>
<gene>
    <name evidence="2" type="ORF">EHS24_002582</name>
</gene>
<dbReference type="Pfam" id="PF01467">
    <property type="entry name" value="CTP_transf_like"/>
    <property type="match status" value="1"/>
</dbReference>
<keyword evidence="3" id="KW-1185">Reference proteome</keyword>
<dbReference type="STRING" id="105984.A0A427XH27"/>
<dbReference type="RefSeq" id="XP_028473273.1">
    <property type="nucleotide sequence ID" value="XM_028618317.1"/>
</dbReference>
<accession>A0A427XH27</accession>
<dbReference type="Gene3D" id="3.40.50.620">
    <property type="entry name" value="HUPs"/>
    <property type="match status" value="1"/>
</dbReference>
<dbReference type="GO" id="GO:0015937">
    <property type="term" value="P:coenzyme A biosynthetic process"/>
    <property type="evidence" value="ECO:0007669"/>
    <property type="project" value="TreeGrafter"/>
</dbReference>
<comment type="caution">
    <text evidence="2">The sequence shown here is derived from an EMBL/GenBank/DDBJ whole genome shotgun (WGS) entry which is preliminary data.</text>
</comment>
<evidence type="ECO:0000313" key="3">
    <source>
        <dbReference type="Proteomes" id="UP000279236"/>
    </source>
</evidence>
<organism evidence="2 3">
    <name type="scientific">Apiotrichum porosum</name>
    <dbReference type="NCBI Taxonomy" id="105984"/>
    <lineage>
        <taxon>Eukaryota</taxon>
        <taxon>Fungi</taxon>
        <taxon>Dikarya</taxon>
        <taxon>Basidiomycota</taxon>
        <taxon>Agaricomycotina</taxon>
        <taxon>Tremellomycetes</taxon>
        <taxon>Trichosporonales</taxon>
        <taxon>Trichosporonaceae</taxon>
        <taxon>Apiotrichum</taxon>
    </lineage>
</organism>
<dbReference type="OrthoDB" id="330671at2759"/>
<protein>
    <recommendedName>
        <fullName evidence="1">Cytidyltransferase-like domain-containing protein</fullName>
    </recommendedName>
</protein>
<sequence length="335" mass="35739">MRTIPDTQNALLVLPLTPALLQDPGPLLPTVYQAAHHATSTLTVVFSTPSGPQLYPALRAAPRVHWDAFQHFLGKVYAALAAGHWGAGHILVDVEVRFDGEPGDWKHKLLAKPDVVAFLDAPAIIEAAAAGVTQHLVPTPKLPSAAGDLSETAPAPGYPETAIGGTFDHLHAAHKLLINTQLFVTEKRMFVGVISDSLLASKSNAKLVDKLDRRIADVKAFLQRCGPGDVFPDVAEIHDGLGPTAWDPSFTGLVVSRETMTGGKEVNRVRSEKGLGALDILSVDVISSTVASDGDDVLHTVDLGEVDDAQLKNLKMGSTAIREWMAAHPQQTTRP</sequence>
<feature type="domain" description="Cytidyltransferase-like" evidence="1">
    <location>
        <begin position="163"/>
        <end position="221"/>
    </location>
</feature>
<dbReference type="GeneID" id="39587125"/>
<dbReference type="InterPro" id="IPR014729">
    <property type="entry name" value="Rossmann-like_a/b/a_fold"/>
</dbReference>
<reference evidence="2 3" key="1">
    <citation type="submission" date="2018-11" db="EMBL/GenBank/DDBJ databases">
        <title>Genome sequence of Apiotrichum porosum DSM 27194.</title>
        <authorList>
            <person name="Aliyu H."/>
            <person name="Gorte O."/>
            <person name="Ochsenreither K."/>
        </authorList>
    </citation>
    <scope>NUCLEOTIDE SEQUENCE [LARGE SCALE GENOMIC DNA]</scope>
    <source>
        <strain evidence="2 3">DSM 27194</strain>
    </source>
</reference>
<dbReference type="EMBL" id="RSCE01000013">
    <property type="protein sequence ID" value="RSH78126.1"/>
    <property type="molecule type" value="Genomic_DNA"/>
</dbReference>